<feature type="domain" description="C3H1-type" evidence="9">
    <location>
        <begin position="1"/>
        <end position="28"/>
    </location>
</feature>
<keyword evidence="6" id="KW-0391">Immunity</keyword>
<keyword evidence="2" id="KW-0963">Cytoplasm</keyword>
<dbReference type="PANTHER" id="PTHR10887">
    <property type="entry name" value="DNA2/NAM7 HELICASE FAMILY"/>
    <property type="match status" value="1"/>
</dbReference>
<dbReference type="EMBL" id="OZ037947">
    <property type="protein sequence ID" value="CAL1707170.1"/>
    <property type="molecule type" value="Genomic_DNA"/>
</dbReference>
<evidence type="ECO:0008006" key="13">
    <source>
        <dbReference type="Google" id="ProtNLM"/>
    </source>
</evidence>
<dbReference type="CDD" id="cd18808">
    <property type="entry name" value="SF1_C_Upf1"/>
    <property type="match status" value="1"/>
</dbReference>
<dbReference type="PROSITE" id="PS50103">
    <property type="entry name" value="ZF_C3H1"/>
    <property type="match status" value="2"/>
</dbReference>
<feature type="region of interest" description="Disordered" evidence="8">
    <location>
        <begin position="28"/>
        <end position="51"/>
    </location>
</feature>
<feature type="domain" description="RZ-type" evidence="10">
    <location>
        <begin position="2238"/>
        <end position="2311"/>
    </location>
</feature>
<feature type="region of interest" description="Disordered" evidence="8">
    <location>
        <begin position="1015"/>
        <end position="1049"/>
    </location>
</feature>
<keyword evidence="5 7" id="KW-0862">Zinc</keyword>
<keyword evidence="12" id="KW-1185">Reference proteome</keyword>
<evidence type="ECO:0000256" key="2">
    <source>
        <dbReference type="ARBA" id="ARBA00022490"/>
    </source>
</evidence>
<dbReference type="InterPro" id="IPR047187">
    <property type="entry name" value="SF1_C_Upf1"/>
</dbReference>
<evidence type="ECO:0000313" key="11">
    <source>
        <dbReference type="EMBL" id="CAL1707170.1"/>
    </source>
</evidence>
<feature type="zinc finger region" description="C3H1-type" evidence="7">
    <location>
        <begin position="1"/>
        <end position="28"/>
    </location>
</feature>
<dbReference type="Pfam" id="PF13086">
    <property type="entry name" value="AAA_11"/>
    <property type="match status" value="2"/>
</dbReference>
<protein>
    <recommendedName>
        <fullName evidence="13">NFX1-type zinc finger-containing protein 1</fullName>
    </recommendedName>
</protein>
<dbReference type="SUPFAM" id="SSF52540">
    <property type="entry name" value="P-loop containing nucleoside triphosphate hydrolases"/>
    <property type="match status" value="1"/>
</dbReference>
<dbReference type="InterPro" id="IPR027417">
    <property type="entry name" value="P-loop_NTPase"/>
</dbReference>
<sequence>MSARPCAFFNRPGGCRYGNNCRFLHPNSPSGSPGSRPVTKSPSPSGSSQSVPSGVCAFFWKSGNCNRGFQCRYKHERHASADSSSTASSTEDDPRTAIASHGGLARLADSATDALFSAVEKKKSPSEVHTALRRFFFDNYQFRNVLDMYAFVSLLSEATSNNATWTSEDGQLLLSAIARDNGLTRINDILTWTNVSIRAGSGHAILSFQRGYIPLLQYLSSDFVVKSALSHLTNALYMIVMENLENFTHHVRSCMDEIMRLKSFSDPNMLFSSTMRTLSGSQVFGSLATVLLQCLTRIKNAVATYSQLRPMVLALHAWLTEWIADVSAASTSFKDPITSTTAQARELICRHLNDMVVKLVSIADREHKKSQPREQQNKDFLSVSSGEGTLAALHNSYVGPGSLRLEGPRHDNDFIDINEIRLAPTHAELTSHIPPYLPANIYGAPHPHPSDSMERLLDIQFRLLREELTASLRASVQHVLDDLSSKQRKTQLDEIFKKRGGKYRGQSSDRDTVMFNVYTNLEFSAIGPDRNGLSVSSTIDSPPGRARSTQTRARVQFWESMGSKRLLPGGLVALVWKRDNGVHVHLGIIASSLRDHTESARQNSERISVRIGFFDPAVELRILQELQRPISERRGMKLLIEATVMFESVRPFLEALRVEPTSIPFGKYLVHRPPGELRTMRTDPPAYARVPGYTFELASLCSSETGIESLKLYPSDPDSIENARMTLRKDSRLDPSQADALVNALTHEVALIQGPPGTGKSYTGVEFLRVALANKAGPILMIAFTNHALDHMLTSVLDAKITTRIVRLGSRSSDERISQFSIEKLEEIAGRSRLAGAFSSNYRELKQIEEEIKKFMNQCLKPSVDSERIVRYLATSLPEFHEGFLEPPPWVVNLHMSNVRDNRGFTTVGARGQRFEADDSLYSFWLNGLDLEFLYHAHNPPTPVIQPSPIPAQAPATEQSTNMFAPIASMPELDPSDDTSPLDSASGTDSESDSVSNILDDLQPEEAWQMSSAYDLVEEDSENDKPSAPKLAPSAPLAPPSPSPTESITDSIESLGIAHFFENFGYTRIPLLPSSNHSLDNLLLRDDIWSMSLSERRRIHEHWVVEVRLFDQESNIQEFERLRTRHADALERYSEGRAAARSEVLRNVDIIGCTTTGAAKLTPLLKAVGPRIMLVEEAGQVLEAHVLGSLVPSIQHLILIGDPLQLRPTINNYGLSMDHKRGGMIYKFDMSLMERLATSGLPMSQIDVQRRMRPSVANLVRKTLYPKLQDHEVVKNYPPVRGMAKSVFFLSHSHRENGGEDESVSKYNQFEVDMAVDLVMHLLRQGPYSSEGDIVVLCGYLGQLARMRDAFADKVAVVIDERDQVELADREAEKDDYDIETSLVPVVDRVKVTRRVLLRTIDNFQGEEAKIVILSLVRNSGGSDEDDIAGSSNTTRANIGFLKSENRTNVALSRAREGLYIMGNAANLAARSKMWESVLTELEKEDCVGDALPIVCQQHGDVTQYVSKPGQLPRIAPDGGCLRQCDARLKCGHLCPYKCHSDDPKHSAVVCDQRCTRLCPRGHPCTKSCADECGKCNTRVSNVELPCGHTKASVPCYQLDLLSDVECDVMLTKQLPDCEHQARMKCSDDPSLVNCTIVCDGIMACCGRNCQARCHQCQTLNVRQAGNAEQPNGAIARTSHAQHRCERRLYCEHQCDRPCSAEHECTTVCKAPCRQVCPHARCNQYCSTPCAPCQEPCTWNCPHYSCPLPCGSICARLPCDVRCTKILRCGHRCPSVCGEDCSIQICPACASEDRKSDIVDLVLQRSLEYIDPDQETLDELLITIPSCKHVFTVETLDGHCGMSAYYQREDIDGKWLGLEAPPIGFRKPPTCPTCRSVITSPRYGRIFKRADLDILENNVAFHMSQALQEVIRKISTITTTTLGGRVKDEAKNPNLKISSARMQDVGKRQKAQRSLLRETRTVPLPWKALDPSNEELHDIAAVETRAWRQGVNVLLNAYRDAASIANMRSSHTHAWEASFSYLYQKEMDAIAQNPANAPRNPHEYVMRLARLGVGQAPPRADRRFHVEAFWTTITIRLNLVEATAKWIEALTSRQKFPKQNGRLWELYTIFILKTCAQDATVALKVASESESHRQVIKTTLLILRIELEQFRLNVDSMRRSGQFSDRRLELSARADKKNEEAEETIRNVSQQYLMSARRTEKGEADWLHDNFTIPSNTVAEEWGKLAISLRLGTFYEPLSLEEMSDIVKGLNFSHAGHFYKCPNGHTFVITECGGANQVSRCPECGAQIGGSGHRLIESNTRDTEFETLAATYGAARNPWAI</sequence>
<evidence type="ECO:0000256" key="5">
    <source>
        <dbReference type="ARBA" id="ARBA00022833"/>
    </source>
</evidence>
<evidence type="ECO:0000256" key="4">
    <source>
        <dbReference type="ARBA" id="ARBA00022771"/>
    </source>
</evidence>
<dbReference type="Gene3D" id="3.40.50.300">
    <property type="entry name" value="P-loop containing nucleotide triphosphate hydrolases"/>
    <property type="match status" value="3"/>
</dbReference>
<dbReference type="InterPro" id="IPR046439">
    <property type="entry name" value="ZF_RZ_dom"/>
</dbReference>
<feature type="compositionally biased region" description="Low complexity" evidence="8">
    <location>
        <begin position="1026"/>
        <end position="1035"/>
    </location>
</feature>
<evidence type="ECO:0000259" key="9">
    <source>
        <dbReference type="PROSITE" id="PS50103"/>
    </source>
</evidence>
<comment type="subcellular location">
    <subcellularLocation>
        <location evidence="1">Cytoplasm</location>
    </subcellularLocation>
</comment>
<evidence type="ECO:0000256" key="3">
    <source>
        <dbReference type="ARBA" id="ARBA00022723"/>
    </source>
</evidence>
<feature type="region of interest" description="Disordered" evidence="8">
    <location>
        <begin position="968"/>
        <end position="1002"/>
    </location>
</feature>
<dbReference type="Pfam" id="PF20173">
    <property type="entry name" value="ZnF_RZ-type"/>
    <property type="match status" value="1"/>
</dbReference>
<evidence type="ECO:0000256" key="1">
    <source>
        <dbReference type="ARBA" id="ARBA00004496"/>
    </source>
</evidence>
<dbReference type="InterPro" id="IPR000571">
    <property type="entry name" value="Znf_CCCH"/>
</dbReference>
<keyword evidence="4 7" id="KW-0863">Zinc-finger</keyword>
<dbReference type="InterPro" id="IPR041677">
    <property type="entry name" value="DNA2/NAM7_AAA_11"/>
</dbReference>
<proteinExistence type="predicted"/>
<reference evidence="12" key="1">
    <citation type="submission" date="2024-04" db="EMBL/GenBank/DDBJ databases">
        <authorList>
            <person name="Shaw F."/>
            <person name="Minotto A."/>
        </authorList>
    </citation>
    <scope>NUCLEOTIDE SEQUENCE [LARGE SCALE GENOMIC DNA]</scope>
</reference>
<evidence type="ECO:0000259" key="10">
    <source>
        <dbReference type="PROSITE" id="PS51981"/>
    </source>
</evidence>
<dbReference type="CDD" id="cd06008">
    <property type="entry name" value="NF-X1-zinc-finger"/>
    <property type="match status" value="1"/>
</dbReference>
<dbReference type="Pfam" id="PF00642">
    <property type="entry name" value="zf-CCCH"/>
    <property type="match status" value="1"/>
</dbReference>
<evidence type="ECO:0000313" key="12">
    <source>
        <dbReference type="Proteomes" id="UP001497453"/>
    </source>
</evidence>
<evidence type="ECO:0000256" key="8">
    <source>
        <dbReference type="SAM" id="MobiDB-lite"/>
    </source>
</evidence>
<feature type="compositionally biased region" description="Polar residues" evidence="8">
    <location>
        <begin position="987"/>
        <end position="997"/>
    </location>
</feature>
<accession>A0ABP1DH38</accession>
<dbReference type="Pfam" id="PF13087">
    <property type="entry name" value="AAA_12"/>
    <property type="match status" value="1"/>
</dbReference>
<dbReference type="PROSITE" id="PS51981">
    <property type="entry name" value="ZF_RZ"/>
    <property type="match status" value="1"/>
</dbReference>
<dbReference type="SMART" id="SM00356">
    <property type="entry name" value="ZnF_C3H1"/>
    <property type="match status" value="2"/>
</dbReference>
<evidence type="ECO:0000256" key="7">
    <source>
        <dbReference type="PROSITE-ProRule" id="PRU00723"/>
    </source>
</evidence>
<dbReference type="InterPro" id="IPR045055">
    <property type="entry name" value="DNA2/NAM7-like"/>
</dbReference>
<feature type="domain" description="C3H1-type" evidence="9">
    <location>
        <begin position="50"/>
        <end position="78"/>
    </location>
</feature>
<gene>
    <name evidence="11" type="ORF">GFSPODELE1_LOCUS6234</name>
</gene>
<dbReference type="PANTHER" id="PTHR10887:SF341">
    <property type="entry name" value="NFX1-TYPE ZINC FINGER-CONTAINING PROTEIN 1"/>
    <property type="match status" value="1"/>
</dbReference>
<dbReference type="InterPro" id="IPR041679">
    <property type="entry name" value="DNA2/NAM7-like_C"/>
</dbReference>
<dbReference type="Proteomes" id="UP001497453">
    <property type="component" value="Chromosome 4"/>
</dbReference>
<name>A0ABP1DH38_9APHY</name>
<keyword evidence="3 7" id="KW-0479">Metal-binding</keyword>
<feature type="zinc finger region" description="C3H1-type" evidence="7">
    <location>
        <begin position="50"/>
        <end position="78"/>
    </location>
</feature>
<organism evidence="11 12">
    <name type="scientific">Somion occarium</name>
    <dbReference type="NCBI Taxonomy" id="3059160"/>
    <lineage>
        <taxon>Eukaryota</taxon>
        <taxon>Fungi</taxon>
        <taxon>Dikarya</taxon>
        <taxon>Basidiomycota</taxon>
        <taxon>Agaricomycotina</taxon>
        <taxon>Agaricomycetes</taxon>
        <taxon>Polyporales</taxon>
        <taxon>Cerrenaceae</taxon>
        <taxon>Somion</taxon>
    </lineage>
</organism>
<evidence type="ECO:0000256" key="6">
    <source>
        <dbReference type="ARBA" id="ARBA00022859"/>
    </source>
</evidence>